<dbReference type="AlphaFoldDB" id="A0A0V0R0V0"/>
<dbReference type="Gene3D" id="3.40.50.300">
    <property type="entry name" value="P-loop containing nucleotide triphosphate hydrolases"/>
    <property type="match status" value="1"/>
</dbReference>
<keyword evidence="3" id="KW-1185">Reference proteome</keyword>
<evidence type="ECO:0000313" key="2">
    <source>
        <dbReference type="EMBL" id="KRX07914.1"/>
    </source>
</evidence>
<protein>
    <recommendedName>
        <fullName evidence="4">P-loop containing nucleoside triphosphate hydrolase</fullName>
    </recommendedName>
</protein>
<gene>
    <name evidence="2" type="ORF">PPERSA_10302</name>
</gene>
<dbReference type="Proteomes" id="UP000054937">
    <property type="component" value="Unassembled WGS sequence"/>
</dbReference>
<accession>A0A0V0R0V0</accession>
<dbReference type="InParanoid" id="A0A0V0R0V0"/>
<feature type="compositionally biased region" description="Basic and acidic residues" evidence="1">
    <location>
        <begin position="95"/>
        <end position="109"/>
    </location>
</feature>
<sequence>MLETQNFMKNHSNNIENNKNYSINSTFIQEILKIQNQQHLKSDIQDNIYYQQSQIKKRVEKKEIQLYQGENQSTQDYFSQIINQNNKLNQQYQQKQEKKENRRQSKENQFKQLYQPKQYNEIDKFLLNIDQVQDSLLIYGKSGQGKTWQGKKIEQYIWNLPQNMINFRKWLKQEQNYIFQQKQNAHNTSQNEINSQYSIQVDKEEISLKIPIIPIFIDLSILENPLNKMVEETLKSDQYNFDDNKIEQLKLASQNNNIKIVFIIDSYNELLPKYFSKNLYKSNKLHHWGFQGNNYNGYPKIITTCISETFNKGYFRWFTSYHFTYDSNETMRKYKEGINSPSLVKQKFDRNGF</sequence>
<comment type="caution">
    <text evidence="2">The sequence shown here is derived from an EMBL/GenBank/DDBJ whole genome shotgun (WGS) entry which is preliminary data.</text>
</comment>
<name>A0A0V0R0V0_PSEPJ</name>
<reference evidence="2 3" key="1">
    <citation type="journal article" date="2015" name="Sci. Rep.">
        <title>Genome of the facultative scuticociliatosis pathogen Pseudocohnilembus persalinus provides insight into its virulence through horizontal gene transfer.</title>
        <authorList>
            <person name="Xiong J."/>
            <person name="Wang G."/>
            <person name="Cheng J."/>
            <person name="Tian M."/>
            <person name="Pan X."/>
            <person name="Warren A."/>
            <person name="Jiang C."/>
            <person name="Yuan D."/>
            <person name="Miao W."/>
        </authorList>
    </citation>
    <scope>NUCLEOTIDE SEQUENCE [LARGE SCALE GENOMIC DNA]</scope>
    <source>
        <strain evidence="2">36N120E</strain>
    </source>
</reference>
<dbReference type="OrthoDB" id="2443807at2759"/>
<evidence type="ECO:0000313" key="3">
    <source>
        <dbReference type="Proteomes" id="UP000054937"/>
    </source>
</evidence>
<dbReference type="InterPro" id="IPR027417">
    <property type="entry name" value="P-loop_NTPase"/>
</dbReference>
<dbReference type="EMBL" id="LDAU01000078">
    <property type="protein sequence ID" value="KRX07914.1"/>
    <property type="molecule type" value="Genomic_DNA"/>
</dbReference>
<evidence type="ECO:0008006" key="4">
    <source>
        <dbReference type="Google" id="ProtNLM"/>
    </source>
</evidence>
<feature type="region of interest" description="Disordered" evidence="1">
    <location>
        <begin position="94"/>
        <end position="113"/>
    </location>
</feature>
<proteinExistence type="predicted"/>
<organism evidence="2 3">
    <name type="scientific">Pseudocohnilembus persalinus</name>
    <name type="common">Ciliate</name>
    <dbReference type="NCBI Taxonomy" id="266149"/>
    <lineage>
        <taxon>Eukaryota</taxon>
        <taxon>Sar</taxon>
        <taxon>Alveolata</taxon>
        <taxon>Ciliophora</taxon>
        <taxon>Intramacronucleata</taxon>
        <taxon>Oligohymenophorea</taxon>
        <taxon>Scuticociliatia</taxon>
        <taxon>Philasterida</taxon>
        <taxon>Pseudocohnilembidae</taxon>
        <taxon>Pseudocohnilembus</taxon>
    </lineage>
</organism>
<evidence type="ECO:0000256" key="1">
    <source>
        <dbReference type="SAM" id="MobiDB-lite"/>
    </source>
</evidence>